<evidence type="ECO:0000313" key="6">
    <source>
        <dbReference type="Proteomes" id="UP000769766"/>
    </source>
</evidence>
<proteinExistence type="predicted"/>
<dbReference type="PANTHER" id="PTHR38011:SF7">
    <property type="entry name" value="2,5-DIAMINO-6-RIBOSYLAMINO-4(3H)-PYRIMIDINONE 5'-PHOSPHATE REDUCTASE"/>
    <property type="match status" value="1"/>
</dbReference>
<evidence type="ECO:0000256" key="2">
    <source>
        <dbReference type="ARBA" id="ARBA00022857"/>
    </source>
</evidence>
<reference evidence="5" key="1">
    <citation type="submission" date="2020-07" db="EMBL/GenBank/DDBJ databases">
        <title>Huge and variable diversity of episymbiotic CPR bacteria and DPANN archaea in groundwater ecosystems.</title>
        <authorList>
            <person name="He C.Y."/>
            <person name="Keren R."/>
            <person name="Whittaker M."/>
            <person name="Farag I.F."/>
            <person name="Doudna J."/>
            <person name="Cate J.H.D."/>
            <person name="Banfield J.F."/>
        </authorList>
    </citation>
    <scope>NUCLEOTIDE SEQUENCE</scope>
    <source>
        <strain evidence="5">NC_groundwater_672_Ag_B-0.1um_62_36</strain>
    </source>
</reference>
<evidence type="ECO:0000313" key="5">
    <source>
        <dbReference type="EMBL" id="MBI2875633.1"/>
    </source>
</evidence>
<feature type="domain" description="Bacterial bifunctional deaminase-reductase C-terminal" evidence="4">
    <location>
        <begin position="30"/>
        <end position="235"/>
    </location>
</feature>
<evidence type="ECO:0000256" key="1">
    <source>
        <dbReference type="ARBA" id="ARBA00005104"/>
    </source>
</evidence>
<dbReference type="InterPro" id="IPR024072">
    <property type="entry name" value="DHFR-like_dom_sf"/>
</dbReference>
<dbReference type="AlphaFoldDB" id="A0A932CLQ3"/>
<dbReference type="InterPro" id="IPR002734">
    <property type="entry name" value="RibDG_C"/>
</dbReference>
<dbReference type="GO" id="GO:0009231">
    <property type="term" value="P:riboflavin biosynthetic process"/>
    <property type="evidence" value="ECO:0007669"/>
    <property type="project" value="InterPro"/>
</dbReference>
<name>A0A932CLQ3_UNCTE</name>
<dbReference type="Gene3D" id="3.40.430.10">
    <property type="entry name" value="Dihydrofolate Reductase, subunit A"/>
    <property type="match status" value="1"/>
</dbReference>
<comment type="pathway">
    <text evidence="1">Cofactor biosynthesis; riboflavin biosynthesis.</text>
</comment>
<dbReference type="SUPFAM" id="SSF53597">
    <property type="entry name" value="Dihydrofolate reductase-like"/>
    <property type="match status" value="1"/>
</dbReference>
<accession>A0A932CLQ3</accession>
<dbReference type="PANTHER" id="PTHR38011">
    <property type="entry name" value="DIHYDROFOLATE REDUCTASE FAMILY PROTEIN (AFU_ORTHOLOGUE AFUA_8G06820)"/>
    <property type="match status" value="1"/>
</dbReference>
<dbReference type="EMBL" id="JACPRF010000058">
    <property type="protein sequence ID" value="MBI2875633.1"/>
    <property type="molecule type" value="Genomic_DNA"/>
</dbReference>
<protein>
    <submittedName>
        <fullName evidence="5">RibD family protein</fullName>
    </submittedName>
</protein>
<sequence length="245" mass="27286">MSFITPEAFLNGIQVELAQAREHRRRTGRPFCTLAYAQSLDGCIARRPMGPMSLSGPEAMALTHQLRSWHDAILVGIRTVIADNPRLSVRLVRGQSPQPVVLDSQLRMPPECHLLTNGNRKPWIATSLEGRPVRQRDLESRGAKVLHLPTDRQGWVALEPLLEKMGQMRIDSLMVEGGARVLTSFMRARLVDQVVITLAPVIVGGVHAFLRLSPGPAPLPHLREVRYAELGRDLMVWGQPLWGEA</sequence>
<keyword evidence="2" id="KW-0521">NADP</keyword>
<gene>
    <name evidence="5" type="ORF">HYY20_01985</name>
</gene>
<dbReference type="GO" id="GO:0008703">
    <property type="term" value="F:5-amino-6-(5-phosphoribosylamino)uracil reductase activity"/>
    <property type="evidence" value="ECO:0007669"/>
    <property type="project" value="InterPro"/>
</dbReference>
<keyword evidence="3" id="KW-0560">Oxidoreductase</keyword>
<evidence type="ECO:0000256" key="3">
    <source>
        <dbReference type="ARBA" id="ARBA00023002"/>
    </source>
</evidence>
<evidence type="ECO:0000259" key="4">
    <source>
        <dbReference type="Pfam" id="PF01872"/>
    </source>
</evidence>
<dbReference type="Pfam" id="PF01872">
    <property type="entry name" value="RibD_C"/>
    <property type="match status" value="1"/>
</dbReference>
<comment type="caution">
    <text evidence="5">The sequence shown here is derived from an EMBL/GenBank/DDBJ whole genome shotgun (WGS) entry which is preliminary data.</text>
</comment>
<organism evidence="5 6">
    <name type="scientific">Tectimicrobiota bacterium</name>
    <dbReference type="NCBI Taxonomy" id="2528274"/>
    <lineage>
        <taxon>Bacteria</taxon>
        <taxon>Pseudomonadati</taxon>
        <taxon>Nitrospinota/Tectimicrobiota group</taxon>
        <taxon>Candidatus Tectimicrobiota</taxon>
    </lineage>
</organism>
<dbReference type="InterPro" id="IPR050765">
    <property type="entry name" value="Riboflavin_Biosynth_HTPR"/>
</dbReference>
<dbReference type="Proteomes" id="UP000769766">
    <property type="component" value="Unassembled WGS sequence"/>
</dbReference>